<name>X1KKX6_9ZZZZ</name>
<gene>
    <name evidence="1" type="ORF">S03H2_66682</name>
</gene>
<evidence type="ECO:0008006" key="2">
    <source>
        <dbReference type="Google" id="ProtNLM"/>
    </source>
</evidence>
<dbReference type="Gene3D" id="1.10.10.60">
    <property type="entry name" value="Homeodomain-like"/>
    <property type="match status" value="1"/>
</dbReference>
<organism evidence="1">
    <name type="scientific">marine sediment metagenome</name>
    <dbReference type="NCBI Taxonomy" id="412755"/>
    <lineage>
        <taxon>unclassified sequences</taxon>
        <taxon>metagenomes</taxon>
        <taxon>ecological metagenomes</taxon>
    </lineage>
</organism>
<feature type="non-terminal residue" evidence="1">
    <location>
        <position position="109"/>
    </location>
</feature>
<dbReference type="AlphaFoldDB" id="X1KKX6"/>
<reference evidence="1" key="1">
    <citation type="journal article" date="2014" name="Front. Microbiol.">
        <title>High frequency of phylogenetically diverse reductive dehalogenase-homologous genes in deep subseafloor sedimentary metagenomes.</title>
        <authorList>
            <person name="Kawai M."/>
            <person name="Futagami T."/>
            <person name="Toyoda A."/>
            <person name="Takaki Y."/>
            <person name="Nishi S."/>
            <person name="Hori S."/>
            <person name="Arai W."/>
            <person name="Tsubouchi T."/>
            <person name="Morono Y."/>
            <person name="Uchiyama I."/>
            <person name="Ito T."/>
            <person name="Fujiyama A."/>
            <person name="Inagaki F."/>
            <person name="Takami H."/>
        </authorList>
    </citation>
    <scope>NUCLEOTIDE SEQUENCE</scope>
    <source>
        <strain evidence="1">Expedition CK06-06</strain>
    </source>
</reference>
<dbReference type="EMBL" id="BARU01043567">
    <property type="protein sequence ID" value="GAH82728.1"/>
    <property type="molecule type" value="Genomic_DNA"/>
</dbReference>
<sequence>MDESRFEQLETLLRRRGIVTAAEIARELDVSQAGVSRLVAAAGERIVRIGKARASRYALAHPIARAGSRWPLYRIEARARPEKLGELQALHNDAFLFEPARPLPAFLEG</sequence>
<protein>
    <recommendedName>
        <fullName evidence="2">Helix-turn-helix type 11 domain-containing protein</fullName>
    </recommendedName>
</protein>
<proteinExistence type="predicted"/>
<evidence type="ECO:0000313" key="1">
    <source>
        <dbReference type="EMBL" id="GAH82728.1"/>
    </source>
</evidence>
<accession>X1KKX6</accession>
<comment type="caution">
    <text evidence="1">The sequence shown here is derived from an EMBL/GenBank/DDBJ whole genome shotgun (WGS) entry which is preliminary data.</text>
</comment>